<dbReference type="SUPFAM" id="SSF51735">
    <property type="entry name" value="NAD(P)-binding Rossmann-fold domains"/>
    <property type="match status" value="1"/>
</dbReference>
<reference evidence="3 4" key="1">
    <citation type="submission" date="2019-06" db="EMBL/GenBank/DDBJ databases">
        <title>Saccharibacillus brassicae sp. nov., an endophytic bacterium isolated from Chinese cabbage seeds (Brassica pekinensis).</title>
        <authorList>
            <person name="Jiang L."/>
            <person name="Lee J."/>
            <person name="Kim S.W."/>
        </authorList>
    </citation>
    <scope>NUCLEOTIDE SEQUENCE [LARGE SCALE GENOMIC DNA]</scope>
    <source>
        <strain evidence="4">KCTC 43072 / ATSA2</strain>
    </source>
</reference>
<dbReference type="PRINTS" id="PR00081">
    <property type="entry name" value="GDHRDH"/>
</dbReference>
<protein>
    <submittedName>
        <fullName evidence="3">SDR family oxidoreductase</fullName>
    </submittedName>
</protein>
<evidence type="ECO:0000313" key="3">
    <source>
        <dbReference type="EMBL" id="QDH19996.1"/>
    </source>
</evidence>
<dbReference type="InterPro" id="IPR002347">
    <property type="entry name" value="SDR_fam"/>
</dbReference>
<dbReference type="EMBL" id="CP041217">
    <property type="protein sequence ID" value="QDH19996.1"/>
    <property type="molecule type" value="Genomic_DNA"/>
</dbReference>
<dbReference type="PRINTS" id="PR00080">
    <property type="entry name" value="SDRFAMILY"/>
</dbReference>
<gene>
    <name evidence="3" type="ORF">FFV09_03435</name>
</gene>
<dbReference type="PANTHER" id="PTHR24321">
    <property type="entry name" value="DEHYDROGENASES, SHORT CHAIN"/>
    <property type="match status" value="1"/>
</dbReference>
<dbReference type="GO" id="GO:0016491">
    <property type="term" value="F:oxidoreductase activity"/>
    <property type="evidence" value="ECO:0007669"/>
    <property type="project" value="UniProtKB-KW"/>
</dbReference>
<keyword evidence="4" id="KW-1185">Reference proteome</keyword>
<dbReference type="CDD" id="cd05233">
    <property type="entry name" value="SDR_c"/>
    <property type="match status" value="1"/>
</dbReference>
<dbReference type="GO" id="GO:0008206">
    <property type="term" value="P:bile acid metabolic process"/>
    <property type="evidence" value="ECO:0007669"/>
    <property type="project" value="UniProtKB-ARBA"/>
</dbReference>
<dbReference type="InterPro" id="IPR036291">
    <property type="entry name" value="NAD(P)-bd_dom_sf"/>
</dbReference>
<name>A0A4Y6UUD8_SACBS</name>
<dbReference type="NCBIfam" id="NF004203">
    <property type="entry name" value="PRK05653.2-4"/>
    <property type="match status" value="1"/>
</dbReference>
<sequence length="261" mass="27320">MTTKALAGKVAVVTGAGSGIGKASAIRFAQEGARVAVLELTSDTAQETKREIEQAGGEALVLECDVSDPESVRRAIGEVGAAWGRIDVVFANAGINGAAAPIETMEIEDWNKTLETNLRGTFATVKYAIPFLKKEGGSVVITSSINGNRDFSGTGFAAYSSSKAGQVAFAKMAALELGRYKIRVNVICPGAIDTNIGKNTFPSDDLQEIAIPVEYPEGSHPLKGKPGKPEEVAKLVLFLASDESSHVSGTEIYVDGAESLL</sequence>
<dbReference type="FunFam" id="3.40.50.720:FF:000084">
    <property type="entry name" value="Short-chain dehydrogenase reductase"/>
    <property type="match status" value="1"/>
</dbReference>
<dbReference type="AlphaFoldDB" id="A0A4Y6UUD8"/>
<dbReference type="RefSeq" id="WP_141446382.1">
    <property type="nucleotide sequence ID" value="NZ_CP041217.1"/>
</dbReference>
<dbReference type="OrthoDB" id="9803333at2"/>
<dbReference type="Proteomes" id="UP000316968">
    <property type="component" value="Chromosome"/>
</dbReference>
<evidence type="ECO:0000313" key="4">
    <source>
        <dbReference type="Proteomes" id="UP000316968"/>
    </source>
</evidence>
<keyword evidence="2" id="KW-0560">Oxidoreductase</keyword>
<evidence type="ECO:0000256" key="2">
    <source>
        <dbReference type="ARBA" id="ARBA00023002"/>
    </source>
</evidence>
<organism evidence="3 4">
    <name type="scientific">Saccharibacillus brassicae</name>
    <dbReference type="NCBI Taxonomy" id="2583377"/>
    <lineage>
        <taxon>Bacteria</taxon>
        <taxon>Bacillati</taxon>
        <taxon>Bacillota</taxon>
        <taxon>Bacilli</taxon>
        <taxon>Bacillales</taxon>
        <taxon>Paenibacillaceae</taxon>
        <taxon>Saccharibacillus</taxon>
    </lineage>
</organism>
<accession>A0A4Y6UUD8</accession>
<dbReference type="Pfam" id="PF13561">
    <property type="entry name" value="adh_short_C2"/>
    <property type="match status" value="1"/>
</dbReference>
<dbReference type="KEGG" id="saca:FFV09_03435"/>
<dbReference type="Gene3D" id="3.40.50.720">
    <property type="entry name" value="NAD(P)-binding Rossmann-like Domain"/>
    <property type="match status" value="1"/>
</dbReference>
<comment type="similarity">
    <text evidence="1">Belongs to the short-chain dehydrogenases/reductases (SDR) family.</text>
</comment>
<dbReference type="PANTHER" id="PTHR24321:SF8">
    <property type="entry name" value="ESTRADIOL 17-BETA-DEHYDROGENASE 8-RELATED"/>
    <property type="match status" value="1"/>
</dbReference>
<evidence type="ECO:0000256" key="1">
    <source>
        <dbReference type="ARBA" id="ARBA00006484"/>
    </source>
</evidence>
<proteinExistence type="inferred from homology"/>